<dbReference type="PANTHER" id="PTHR11403">
    <property type="entry name" value="CYTOCHROME C OXIDASE SUBUNIT III"/>
    <property type="match status" value="1"/>
</dbReference>
<name>A0ABT3JH87_9SPHN</name>
<feature type="domain" description="Heme-copper oxidase subunit III family profile" evidence="9">
    <location>
        <begin position="1"/>
        <end position="202"/>
    </location>
</feature>
<evidence type="ECO:0000256" key="3">
    <source>
        <dbReference type="ARBA" id="ARBA00022475"/>
    </source>
</evidence>
<dbReference type="Pfam" id="PF00510">
    <property type="entry name" value="COX3"/>
    <property type="match status" value="1"/>
</dbReference>
<evidence type="ECO:0000256" key="6">
    <source>
        <dbReference type="ARBA" id="ARBA00023136"/>
    </source>
</evidence>
<evidence type="ECO:0000256" key="5">
    <source>
        <dbReference type="ARBA" id="ARBA00022989"/>
    </source>
</evidence>
<evidence type="ECO:0000313" key="10">
    <source>
        <dbReference type="EMBL" id="MCW3798440.1"/>
    </source>
</evidence>
<comment type="caution">
    <text evidence="10">The sequence shown here is derived from an EMBL/GenBank/DDBJ whole genome shotgun (WGS) entry which is preliminary data.</text>
</comment>
<evidence type="ECO:0000256" key="8">
    <source>
        <dbReference type="SAM" id="Phobius"/>
    </source>
</evidence>
<evidence type="ECO:0000256" key="2">
    <source>
        <dbReference type="ARBA" id="ARBA00010581"/>
    </source>
</evidence>
<dbReference type="SUPFAM" id="SSF81452">
    <property type="entry name" value="Cytochrome c oxidase subunit III-like"/>
    <property type="match status" value="1"/>
</dbReference>
<dbReference type="InterPro" id="IPR013833">
    <property type="entry name" value="Cyt_c_oxidase_su3_a-hlx"/>
</dbReference>
<dbReference type="EMBL" id="JAPDOB010000002">
    <property type="protein sequence ID" value="MCW3798440.1"/>
    <property type="molecule type" value="Genomic_DNA"/>
</dbReference>
<keyword evidence="5 8" id="KW-1133">Transmembrane helix</keyword>
<evidence type="ECO:0000313" key="11">
    <source>
        <dbReference type="Proteomes" id="UP001526246"/>
    </source>
</evidence>
<dbReference type="InterPro" id="IPR000298">
    <property type="entry name" value="Cyt_c_oxidase-like_su3"/>
</dbReference>
<reference evidence="10 11" key="1">
    <citation type="submission" date="2022-10" db="EMBL/GenBank/DDBJ databases">
        <title>Sphingomonas sp.</title>
        <authorList>
            <person name="Jin C."/>
        </authorList>
    </citation>
    <scope>NUCLEOTIDE SEQUENCE [LARGE SCALE GENOMIC DNA]</scope>
    <source>
        <strain evidence="10 11">BN140010</strain>
    </source>
</reference>
<proteinExistence type="inferred from homology"/>
<organism evidence="10 11">
    <name type="scientific">Sphingomonas arvum</name>
    <dbReference type="NCBI Taxonomy" id="2992113"/>
    <lineage>
        <taxon>Bacteria</taxon>
        <taxon>Pseudomonadati</taxon>
        <taxon>Pseudomonadota</taxon>
        <taxon>Alphaproteobacteria</taxon>
        <taxon>Sphingomonadales</taxon>
        <taxon>Sphingomonadaceae</taxon>
        <taxon>Sphingomonas</taxon>
    </lineage>
</organism>
<evidence type="ECO:0000259" key="9">
    <source>
        <dbReference type="PROSITE" id="PS50253"/>
    </source>
</evidence>
<keyword evidence="3" id="KW-1003">Cell membrane</keyword>
<dbReference type="InterPro" id="IPR024791">
    <property type="entry name" value="Cyt_c/ubiquinol_Oxase_su3"/>
</dbReference>
<accession>A0ABT3JH87</accession>
<comment type="subcellular location">
    <subcellularLocation>
        <location evidence="1 7">Cell membrane</location>
        <topology evidence="1 7">Multi-pass membrane protein</topology>
    </subcellularLocation>
</comment>
<gene>
    <name evidence="10" type="ORF">OMW55_11550</name>
</gene>
<evidence type="ECO:0000256" key="1">
    <source>
        <dbReference type="ARBA" id="ARBA00004651"/>
    </source>
</evidence>
<sequence>MSDAPTFERDLADVPTSAFGSRSLTWWGVIAFMAIEATGFALAIGAYFFLMAHEHSWPPEPWLPPDLLAGTLFTTLIVLSEVPNTLAKHAAEKHDLPAVRRLLIVMAVIGAVLLVLRGFEFNSLNVRWTDNAYGSVIWLLLFLHTTHIATDWADTLVLAALMHTREGEEARRFTDTSENSLYWRFVWLTWLPIYLLLYWLPRWAP</sequence>
<dbReference type="InterPro" id="IPR035973">
    <property type="entry name" value="Cyt_c_oxidase_su3-like_sf"/>
</dbReference>
<evidence type="ECO:0000256" key="4">
    <source>
        <dbReference type="ARBA" id="ARBA00022692"/>
    </source>
</evidence>
<protein>
    <submittedName>
        <fullName evidence="10">Cytochrome c oxidase subunit 3</fullName>
    </submittedName>
</protein>
<dbReference type="Gene3D" id="1.20.120.80">
    <property type="entry name" value="Cytochrome c oxidase, subunit III, four-helix bundle"/>
    <property type="match status" value="1"/>
</dbReference>
<feature type="transmembrane region" description="Helical" evidence="8">
    <location>
        <begin position="24"/>
        <end position="47"/>
    </location>
</feature>
<feature type="transmembrane region" description="Helical" evidence="8">
    <location>
        <begin position="98"/>
        <end position="116"/>
    </location>
</feature>
<keyword evidence="6 8" id="KW-0472">Membrane</keyword>
<feature type="transmembrane region" description="Helical" evidence="8">
    <location>
        <begin position="136"/>
        <end position="161"/>
    </location>
</feature>
<dbReference type="Proteomes" id="UP001526246">
    <property type="component" value="Unassembled WGS sequence"/>
</dbReference>
<keyword evidence="11" id="KW-1185">Reference proteome</keyword>
<keyword evidence="4 7" id="KW-0812">Transmembrane</keyword>
<dbReference type="PANTHER" id="PTHR11403:SF2">
    <property type="entry name" value="CYTOCHROME BO(3) UBIQUINOL OXIDASE SUBUNIT 3"/>
    <property type="match status" value="1"/>
</dbReference>
<dbReference type="PROSITE" id="PS50253">
    <property type="entry name" value="COX3"/>
    <property type="match status" value="1"/>
</dbReference>
<comment type="similarity">
    <text evidence="2 7">Belongs to the cytochrome c oxidase subunit 3 family.</text>
</comment>
<evidence type="ECO:0000256" key="7">
    <source>
        <dbReference type="RuleBase" id="RU003376"/>
    </source>
</evidence>
<feature type="transmembrane region" description="Helical" evidence="8">
    <location>
        <begin position="181"/>
        <end position="200"/>
    </location>
</feature>
<dbReference type="RefSeq" id="WP_264883283.1">
    <property type="nucleotide sequence ID" value="NZ_JAPDOB010000002.1"/>
</dbReference>